<dbReference type="AlphaFoldDB" id="A0A0K0FBB1"/>
<reference evidence="2" key="2">
    <citation type="submission" date="2015-08" db="UniProtKB">
        <authorList>
            <consortium name="WormBaseParasite"/>
        </authorList>
    </citation>
    <scope>IDENTIFICATION</scope>
</reference>
<protein>
    <submittedName>
        <fullName evidence="2">Uncharacterized protein</fullName>
    </submittedName>
</protein>
<dbReference type="WBParaSite" id="SVE_0611900.1">
    <property type="protein sequence ID" value="SVE_0611900.1"/>
    <property type="gene ID" value="SVE_0611900"/>
</dbReference>
<proteinExistence type="predicted"/>
<reference evidence="1" key="1">
    <citation type="submission" date="2014-07" db="EMBL/GenBank/DDBJ databases">
        <authorList>
            <person name="Martin A.A"/>
            <person name="De Silva N."/>
        </authorList>
    </citation>
    <scope>NUCLEOTIDE SEQUENCE</scope>
</reference>
<keyword evidence="1" id="KW-1185">Reference proteome</keyword>
<sequence length="79" mass="9251">MYTKLYCKRDKLWVSQCDLETGEWSIDCVYSSWYARVVFVYRILYITNSCDDMTVNYKAIDHHILDRGAMVGAIADNIV</sequence>
<accession>A0A0K0FBB1</accession>
<name>A0A0K0FBB1_STRVS</name>
<organism evidence="1 2">
    <name type="scientific">Strongyloides venezuelensis</name>
    <name type="common">Threadworm</name>
    <dbReference type="NCBI Taxonomy" id="75913"/>
    <lineage>
        <taxon>Eukaryota</taxon>
        <taxon>Metazoa</taxon>
        <taxon>Ecdysozoa</taxon>
        <taxon>Nematoda</taxon>
        <taxon>Chromadorea</taxon>
        <taxon>Rhabditida</taxon>
        <taxon>Tylenchina</taxon>
        <taxon>Panagrolaimomorpha</taxon>
        <taxon>Strongyloidoidea</taxon>
        <taxon>Strongyloididae</taxon>
        <taxon>Strongyloides</taxon>
    </lineage>
</organism>
<evidence type="ECO:0000313" key="1">
    <source>
        <dbReference type="Proteomes" id="UP000035680"/>
    </source>
</evidence>
<evidence type="ECO:0000313" key="2">
    <source>
        <dbReference type="WBParaSite" id="SVE_0611900.1"/>
    </source>
</evidence>
<dbReference type="Proteomes" id="UP000035680">
    <property type="component" value="Unassembled WGS sequence"/>
</dbReference>